<name>A0A774N5M9_ECOLX</name>
<dbReference type="EMBL" id="AASEBA010000060">
    <property type="protein sequence ID" value="EFC9751954.1"/>
    <property type="molecule type" value="Genomic_DNA"/>
</dbReference>
<proteinExistence type="predicted"/>
<dbReference type="InterPro" id="IPR020353">
    <property type="entry name" value="Toxin_YafO"/>
</dbReference>
<protein>
    <submittedName>
        <fullName evidence="1">Type II toxin-antitoxin system YafO family toxin</fullName>
    </submittedName>
</protein>
<accession>A0A774N5M9</accession>
<sequence>MITVSVHAAVEYPHIAKCYAALLQEWKNGGPLSGWLGNEGEWEENARLRGSFVSKIHIRLPDEPSWPPSMPSAARKSDSYLVYTRHFLHPDRYQIISIMSPKAHELAKTSFMAVLEKRAEDFQSSI</sequence>
<dbReference type="RefSeq" id="WP_096983774.1">
    <property type="nucleotide sequence ID" value="NZ_CAXTRC010000001.1"/>
</dbReference>
<reference evidence="1 2" key="1">
    <citation type="submission" date="2019-05" db="EMBL/GenBank/DDBJ databases">
        <authorList>
            <consortium name="NARMS: The National Antimicrobial Resistance Monitoring System"/>
        </authorList>
    </citation>
    <scope>NUCLEOTIDE SEQUENCE [LARGE SCALE GENOMIC DNA]</scope>
    <source>
        <strain evidence="1 2">CVM N18EC122</strain>
    </source>
</reference>
<gene>
    <name evidence="1" type="ORF">E6D34_22395</name>
</gene>
<evidence type="ECO:0000313" key="1">
    <source>
        <dbReference type="EMBL" id="EFC9751954.1"/>
    </source>
</evidence>
<comment type="caution">
    <text evidence="1">The sequence shown here is derived from an EMBL/GenBank/DDBJ whole genome shotgun (WGS) entry which is preliminary data.</text>
</comment>
<evidence type="ECO:0000313" key="2">
    <source>
        <dbReference type="Proteomes" id="UP000532204"/>
    </source>
</evidence>
<organism evidence="1 2">
    <name type="scientific">Escherichia coli</name>
    <dbReference type="NCBI Taxonomy" id="562"/>
    <lineage>
        <taxon>Bacteria</taxon>
        <taxon>Pseudomonadati</taxon>
        <taxon>Pseudomonadota</taxon>
        <taxon>Gammaproteobacteria</taxon>
        <taxon>Enterobacterales</taxon>
        <taxon>Enterobacteriaceae</taxon>
        <taxon>Escherichia</taxon>
    </lineage>
</organism>
<dbReference type="AlphaFoldDB" id="A0A774N5M9"/>
<dbReference type="Pfam" id="PF13957">
    <property type="entry name" value="YafO_toxin"/>
    <property type="match status" value="1"/>
</dbReference>
<dbReference type="Proteomes" id="UP000532204">
    <property type="component" value="Unassembled WGS sequence"/>
</dbReference>